<name>A0A9N8HVY2_9STRA</name>
<dbReference type="EMBL" id="CAICTM010002025">
    <property type="protein sequence ID" value="CAB9527607.1"/>
    <property type="molecule type" value="Genomic_DNA"/>
</dbReference>
<feature type="compositionally biased region" description="Polar residues" evidence="1">
    <location>
        <begin position="38"/>
        <end position="51"/>
    </location>
</feature>
<feature type="compositionally biased region" description="Polar residues" evidence="1">
    <location>
        <begin position="1"/>
        <end position="10"/>
    </location>
</feature>
<keyword evidence="3" id="KW-1185">Reference proteome</keyword>
<evidence type="ECO:0000313" key="2">
    <source>
        <dbReference type="EMBL" id="CAB9527607.1"/>
    </source>
</evidence>
<accession>A0A9N8HVY2</accession>
<evidence type="ECO:0000256" key="1">
    <source>
        <dbReference type="SAM" id="MobiDB-lite"/>
    </source>
</evidence>
<dbReference type="Proteomes" id="UP001153069">
    <property type="component" value="Unassembled WGS sequence"/>
</dbReference>
<proteinExistence type="predicted"/>
<reference evidence="2" key="1">
    <citation type="submission" date="2020-06" db="EMBL/GenBank/DDBJ databases">
        <authorList>
            <consortium name="Plant Systems Biology data submission"/>
        </authorList>
    </citation>
    <scope>NUCLEOTIDE SEQUENCE</scope>
    <source>
        <strain evidence="2">D6</strain>
    </source>
</reference>
<dbReference type="AlphaFoldDB" id="A0A9N8HVY2"/>
<organism evidence="2 3">
    <name type="scientific">Seminavis robusta</name>
    <dbReference type="NCBI Taxonomy" id="568900"/>
    <lineage>
        <taxon>Eukaryota</taxon>
        <taxon>Sar</taxon>
        <taxon>Stramenopiles</taxon>
        <taxon>Ochrophyta</taxon>
        <taxon>Bacillariophyta</taxon>
        <taxon>Bacillariophyceae</taxon>
        <taxon>Bacillariophycidae</taxon>
        <taxon>Naviculales</taxon>
        <taxon>Naviculaceae</taxon>
        <taxon>Seminavis</taxon>
    </lineage>
</organism>
<feature type="region of interest" description="Disordered" evidence="1">
    <location>
        <begin position="1"/>
        <end position="20"/>
    </location>
</feature>
<evidence type="ECO:0000313" key="3">
    <source>
        <dbReference type="Proteomes" id="UP001153069"/>
    </source>
</evidence>
<feature type="region of interest" description="Disordered" evidence="1">
    <location>
        <begin position="38"/>
        <end position="58"/>
    </location>
</feature>
<comment type="caution">
    <text evidence="2">The sequence shown here is derived from an EMBL/GenBank/DDBJ whole genome shotgun (WGS) entry which is preliminary data.</text>
</comment>
<sequence>MTNQHQSGPSAQKLPATAALDNLNSAMMRKVQSSVNMSDWSRASSFRSTQPRDAVSEPFSTSDMFNSLNENIQTSPLDFPVIKWSPYMGGEPNQARQQPVALAHHSAPSKLWGHANKILRHHAG</sequence>
<gene>
    <name evidence="2" type="ORF">SEMRO_2027_G311700.1</name>
</gene>
<protein>
    <submittedName>
        <fullName evidence="2">Uncharacterized protein</fullName>
    </submittedName>
</protein>